<evidence type="ECO:0000313" key="1">
    <source>
        <dbReference type="EMBL" id="KAF4380625.1"/>
    </source>
</evidence>
<sequence>MKNHSESFNMGMHQMSCNSSNYFPVPQQAGHQNMQFPFSHSQATMSAHHLQQSNSHNNTSEFLQNYPVGRLQGLDISNKGSSIVKSEGPSLSASESSATFRGKLFADLLSLSMTHHLIIFS</sequence>
<dbReference type="EMBL" id="JAATIQ010000118">
    <property type="protein sequence ID" value="KAF4380625.1"/>
    <property type="molecule type" value="Genomic_DNA"/>
</dbReference>
<evidence type="ECO:0000313" key="2">
    <source>
        <dbReference type="Proteomes" id="UP000583929"/>
    </source>
</evidence>
<dbReference type="Proteomes" id="UP000583929">
    <property type="component" value="Unassembled WGS sequence"/>
</dbReference>
<gene>
    <name evidence="1" type="ORF">G4B88_008776</name>
</gene>
<keyword evidence="2" id="KW-1185">Reference proteome</keyword>
<reference evidence="1 2" key="1">
    <citation type="journal article" date="2020" name="bioRxiv">
        <title>Sequence and annotation of 42 cannabis genomes reveals extensive copy number variation in cannabinoid synthesis and pathogen resistance genes.</title>
        <authorList>
            <person name="Mckernan K.J."/>
            <person name="Helbert Y."/>
            <person name="Kane L.T."/>
            <person name="Ebling H."/>
            <person name="Zhang L."/>
            <person name="Liu B."/>
            <person name="Eaton Z."/>
            <person name="Mclaughlin S."/>
            <person name="Kingan S."/>
            <person name="Baybayan P."/>
            <person name="Concepcion G."/>
            <person name="Jordan M."/>
            <person name="Riva A."/>
            <person name="Barbazuk W."/>
            <person name="Harkins T."/>
        </authorList>
    </citation>
    <scope>NUCLEOTIDE SEQUENCE [LARGE SCALE GENOMIC DNA]</scope>
    <source>
        <strain evidence="2">cv. Jamaican Lion 4</strain>
        <tissue evidence="1">Leaf</tissue>
    </source>
</reference>
<comment type="caution">
    <text evidence="1">The sequence shown here is derived from an EMBL/GenBank/DDBJ whole genome shotgun (WGS) entry which is preliminary data.</text>
</comment>
<name>A0A7J6GCD6_CANSA</name>
<dbReference type="AlphaFoldDB" id="A0A7J6GCD6"/>
<accession>A0A7J6GCD6</accession>
<organism evidence="1 2">
    <name type="scientific">Cannabis sativa</name>
    <name type="common">Hemp</name>
    <name type="synonym">Marijuana</name>
    <dbReference type="NCBI Taxonomy" id="3483"/>
    <lineage>
        <taxon>Eukaryota</taxon>
        <taxon>Viridiplantae</taxon>
        <taxon>Streptophyta</taxon>
        <taxon>Embryophyta</taxon>
        <taxon>Tracheophyta</taxon>
        <taxon>Spermatophyta</taxon>
        <taxon>Magnoliopsida</taxon>
        <taxon>eudicotyledons</taxon>
        <taxon>Gunneridae</taxon>
        <taxon>Pentapetalae</taxon>
        <taxon>rosids</taxon>
        <taxon>fabids</taxon>
        <taxon>Rosales</taxon>
        <taxon>Cannabaceae</taxon>
        <taxon>Cannabis</taxon>
    </lineage>
</organism>
<protein>
    <submittedName>
        <fullName evidence="1">Uncharacterized protein</fullName>
    </submittedName>
</protein>
<proteinExistence type="predicted"/>